<evidence type="ECO:0000259" key="6">
    <source>
        <dbReference type="SMART" id="SM00732"/>
    </source>
</evidence>
<evidence type="ECO:0000313" key="8">
    <source>
        <dbReference type="Proteomes" id="UP000034246"/>
    </source>
</evidence>
<comment type="similarity">
    <text evidence="5">Belongs to the YqgF HJR family.</text>
</comment>
<dbReference type="InterPro" id="IPR037027">
    <property type="entry name" value="YqgF/RNaseH-like_dom_sf"/>
</dbReference>
<dbReference type="CDD" id="cd16964">
    <property type="entry name" value="YqgF"/>
    <property type="match status" value="1"/>
</dbReference>
<dbReference type="GO" id="GO:0000967">
    <property type="term" value="P:rRNA 5'-end processing"/>
    <property type="evidence" value="ECO:0007669"/>
    <property type="project" value="UniProtKB-UniRule"/>
</dbReference>
<comment type="function">
    <text evidence="5">Could be a nuclease involved in processing of the 5'-end of pre-16S rRNA.</text>
</comment>
<keyword evidence="3 5" id="KW-0540">Nuclease</keyword>
<comment type="subcellular location">
    <subcellularLocation>
        <location evidence="5">Cytoplasm</location>
    </subcellularLocation>
</comment>
<dbReference type="Gene3D" id="3.30.420.140">
    <property type="entry name" value="YqgF/RNase H-like domain"/>
    <property type="match status" value="1"/>
</dbReference>
<keyword evidence="2 5" id="KW-0690">Ribosome biogenesis</keyword>
<dbReference type="Pfam" id="PF03652">
    <property type="entry name" value="RuvX"/>
    <property type="match status" value="1"/>
</dbReference>
<comment type="caution">
    <text evidence="7">The sequence shown here is derived from an EMBL/GenBank/DDBJ whole genome shotgun (WGS) entry which is preliminary data.</text>
</comment>
<dbReference type="SMART" id="SM00732">
    <property type="entry name" value="YqgFc"/>
    <property type="match status" value="1"/>
</dbReference>
<keyword evidence="1 5" id="KW-0963">Cytoplasm</keyword>
<dbReference type="InterPro" id="IPR006641">
    <property type="entry name" value="YqgF/RNaseH-like_dom"/>
</dbReference>
<name>A0A0G0NFU4_9BACT</name>
<organism evidence="7 8">
    <name type="scientific">Candidatus Woesebacteria bacterium GW2011_GWA1_39_21</name>
    <dbReference type="NCBI Taxonomy" id="1618550"/>
    <lineage>
        <taxon>Bacteria</taxon>
        <taxon>Candidatus Woeseibacteriota</taxon>
    </lineage>
</organism>
<reference evidence="7 8" key="1">
    <citation type="journal article" date="2015" name="Nature">
        <title>rRNA introns, odd ribosomes, and small enigmatic genomes across a large radiation of phyla.</title>
        <authorList>
            <person name="Brown C.T."/>
            <person name="Hug L.A."/>
            <person name="Thomas B.C."/>
            <person name="Sharon I."/>
            <person name="Castelle C.J."/>
            <person name="Singh A."/>
            <person name="Wilkins M.J."/>
            <person name="Williams K.H."/>
            <person name="Banfield J.F."/>
        </authorList>
    </citation>
    <scope>NUCLEOTIDE SEQUENCE [LARGE SCALE GENOMIC DNA]</scope>
</reference>
<dbReference type="EC" id="3.1.-.-" evidence="5"/>
<evidence type="ECO:0000256" key="5">
    <source>
        <dbReference type="HAMAP-Rule" id="MF_00651"/>
    </source>
</evidence>
<dbReference type="PANTHER" id="PTHR33317:SF4">
    <property type="entry name" value="POLYNUCLEOTIDYL TRANSFERASE, RIBONUCLEASE H-LIKE SUPERFAMILY PROTEIN"/>
    <property type="match status" value="1"/>
</dbReference>
<dbReference type="InterPro" id="IPR005227">
    <property type="entry name" value="YqgF"/>
</dbReference>
<dbReference type="GO" id="GO:0004518">
    <property type="term" value="F:nuclease activity"/>
    <property type="evidence" value="ECO:0007669"/>
    <property type="project" value="UniProtKB-KW"/>
</dbReference>
<protein>
    <recommendedName>
        <fullName evidence="5">Putative pre-16S rRNA nuclease</fullName>
        <ecNumber evidence="5">3.1.-.-</ecNumber>
    </recommendedName>
</protein>
<feature type="domain" description="YqgF/RNase H-like" evidence="6">
    <location>
        <begin position="1"/>
        <end position="93"/>
    </location>
</feature>
<evidence type="ECO:0000256" key="1">
    <source>
        <dbReference type="ARBA" id="ARBA00022490"/>
    </source>
</evidence>
<dbReference type="Proteomes" id="UP000034246">
    <property type="component" value="Unassembled WGS sequence"/>
</dbReference>
<dbReference type="NCBIfam" id="TIGR00250">
    <property type="entry name" value="RNAse_H_YqgF"/>
    <property type="match status" value="1"/>
</dbReference>
<dbReference type="InterPro" id="IPR012337">
    <property type="entry name" value="RNaseH-like_sf"/>
</dbReference>
<evidence type="ECO:0000256" key="3">
    <source>
        <dbReference type="ARBA" id="ARBA00022722"/>
    </source>
</evidence>
<evidence type="ECO:0000256" key="4">
    <source>
        <dbReference type="ARBA" id="ARBA00022801"/>
    </source>
</evidence>
<dbReference type="SUPFAM" id="SSF53098">
    <property type="entry name" value="Ribonuclease H-like"/>
    <property type="match status" value="1"/>
</dbReference>
<dbReference type="AlphaFoldDB" id="A0A0G0NFU4"/>
<evidence type="ECO:0000256" key="2">
    <source>
        <dbReference type="ARBA" id="ARBA00022517"/>
    </source>
</evidence>
<dbReference type="GO" id="GO:0005737">
    <property type="term" value="C:cytoplasm"/>
    <property type="evidence" value="ECO:0007669"/>
    <property type="project" value="UniProtKB-SubCell"/>
</dbReference>
<evidence type="ECO:0000313" key="7">
    <source>
        <dbReference type="EMBL" id="KKR11661.1"/>
    </source>
</evidence>
<proteinExistence type="inferred from homology"/>
<dbReference type="STRING" id="1618550.UT39_C0004G0020"/>
<sequence>MKFLGIDYGRKKIGLAVSDGVISEPWKVIRYDDEVDGLEKVKQAAEEQSVATVVFGLSDGEMAKETKGFVVKLGRKLSCQIVFQDESLSTQDAQELSIGAGIKRKKRKEMEDAYSAAIIFAKTVDS</sequence>
<dbReference type="EMBL" id="LBWP01000004">
    <property type="protein sequence ID" value="KKR11661.1"/>
    <property type="molecule type" value="Genomic_DNA"/>
</dbReference>
<dbReference type="HAMAP" id="MF_00651">
    <property type="entry name" value="Nuclease_YqgF"/>
    <property type="match status" value="1"/>
</dbReference>
<gene>
    <name evidence="7" type="ORF">UT39_C0004G0020</name>
</gene>
<dbReference type="PANTHER" id="PTHR33317">
    <property type="entry name" value="POLYNUCLEOTIDYL TRANSFERASE, RIBONUCLEASE H-LIKE SUPERFAMILY PROTEIN"/>
    <property type="match status" value="1"/>
</dbReference>
<keyword evidence="4 5" id="KW-0378">Hydrolase</keyword>
<accession>A0A0G0NFU4</accession>
<dbReference type="GO" id="GO:0016788">
    <property type="term" value="F:hydrolase activity, acting on ester bonds"/>
    <property type="evidence" value="ECO:0007669"/>
    <property type="project" value="UniProtKB-UniRule"/>
</dbReference>